<accession>A0ABQ4CGB8</accession>
<comment type="caution">
    <text evidence="1">The sequence shown here is derived from an EMBL/GenBank/DDBJ whole genome shotgun (WGS) entry which is preliminary data.</text>
</comment>
<evidence type="ECO:0000313" key="1">
    <source>
        <dbReference type="EMBL" id="GIF61360.1"/>
    </source>
</evidence>
<gene>
    <name evidence="1" type="ORF">Air01nite_74550</name>
</gene>
<evidence type="ECO:0000313" key="2">
    <source>
        <dbReference type="Proteomes" id="UP000624325"/>
    </source>
</evidence>
<proteinExistence type="predicted"/>
<dbReference type="EMBL" id="BONC01000101">
    <property type="protein sequence ID" value="GIF61360.1"/>
    <property type="molecule type" value="Genomic_DNA"/>
</dbReference>
<organism evidence="1 2">
    <name type="scientific">Asanoa iriomotensis</name>
    <dbReference type="NCBI Taxonomy" id="234613"/>
    <lineage>
        <taxon>Bacteria</taxon>
        <taxon>Bacillati</taxon>
        <taxon>Actinomycetota</taxon>
        <taxon>Actinomycetes</taxon>
        <taxon>Micromonosporales</taxon>
        <taxon>Micromonosporaceae</taxon>
        <taxon>Asanoa</taxon>
    </lineage>
</organism>
<name>A0ABQ4CGB8_9ACTN</name>
<dbReference type="Proteomes" id="UP000624325">
    <property type="component" value="Unassembled WGS sequence"/>
</dbReference>
<reference evidence="1 2" key="1">
    <citation type="submission" date="2021-01" db="EMBL/GenBank/DDBJ databases">
        <title>Whole genome shotgun sequence of Asanoa iriomotensis NBRC 100142.</title>
        <authorList>
            <person name="Komaki H."/>
            <person name="Tamura T."/>
        </authorList>
    </citation>
    <scope>NUCLEOTIDE SEQUENCE [LARGE SCALE GENOMIC DNA]</scope>
    <source>
        <strain evidence="1 2">NBRC 100142</strain>
    </source>
</reference>
<keyword evidence="2" id="KW-1185">Reference proteome</keyword>
<sequence length="88" mass="9740">MAVGQVFGGGPADMAWLARVDRRGEQPMRRDWKSREPIEPAWISVARASICGNQRMTPNKLDHLGKHTAEISQWTVARGPAPESTKGM</sequence>
<protein>
    <submittedName>
        <fullName evidence="1">Uncharacterized protein</fullName>
    </submittedName>
</protein>